<dbReference type="InterPro" id="IPR006655">
    <property type="entry name" value="Mopterin_OxRdtase_prok_CS"/>
</dbReference>
<dbReference type="RefSeq" id="WP_162414440.1">
    <property type="nucleotide sequence ID" value="NZ_JAHQXE010000004.1"/>
</dbReference>
<keyword evidence="4" id="KW-0411">Iron-sulfur</keyword>
<dbReference type="Gene3D" id="2.40.40.20">
    <property type="match status" value="1"/>
</dbReference>
<keyword evidence="7" id="KW-1185">Reference proteome</keyword>
<evidence type="ECO:0000259" key="5">
    <source>
        <dbReference type="SMART" id="SM00926"/>
    </source>
</evidence>
<evidence type="ECO:0000313" key="6">
    <source>
        <dbReference type="EMBL" id="MBV0902874.1"/>
    </source>
</evidence>
<keyword evidence="2" id="KW-0479">Metal-binding</keyword>
<evidence type="ECO:0000256" key="3">
    <source>
        <dbReference type="ARBA" id="ARBA00023004"/>
    </source>
</evidence>
<dbReference type="Gene3D" id="3.40.50.740">
    <property type="match status" value="1"/>
</dbReference>
<proteinExistence type="predicted"/>
<dbReference type="Pfam" id="PF01568">
    <property type="entry name" value="Molydop_binding"/>
    <property type="match status" value="1"/>
</dbReference>
<evidence type="ECO:0000256" key="2">
    <source>
        <dbReference type="ARBA" id="ARBA00022723"/>
    </source>
</evidence>
<organism evidence="6 7">
    <name type="scientific">Haloarcula salina</name>
    <dbReference type="NCBI Taxonomy" id="1429914"/>
    <lineage>
        <taxon>Archaea</taxon>
        <taxon>Methanobacteriati</taxon>
        <taxon>Methanobacteriota</taxon>
        <taxon>Stenosarchaea group</taxon>
        <taxon>Halobacteria</taxon>
        <taxon>Halobacteriales</taxon>
        <taxon>Haloarculaceae</taxon>
        <taxon>Haloarcula</taxon>
    </lineage>
</organism>
<dbReference type="Proteomes" id="UP001166304">
    <property type="component" value="Unassembled WGS sequence"/>
</dbReference>
<dbReference type="PANTHER" id="PTHR43105:SF10">
    <property type="entry name" value="NADH-QUINONE OXIDOREDUCTASE SUBUNIT G"/>
    <property type="match status" value="1"/>
</dbReference>
<dbReference type="Gene3D" id="3.40.228.10">
    <property type="entry name" value="Dimethylsulfoxide Reductase, domain 2"/>
    <property type="match status" value="1"/>
</dbReference>
<dbReference type="PANTHER" id="PTHR43105">
    <property type="entry name" value="RESPIRATORY NITRATE REDUCTASE"/>
    <property type="match status" value="1"/>
</dbReference>
<keyword evidence="1" id="KW-0004">4Fe-4S</keyword>
<dbReference type="CDD" id="cd02775">
    <property type="entry name" value="MopB_CT"/>
    <property type="match status" value="1"/>
</dbReference>
<dbReference type="GO" id="GO:0051539">
    <property type="term" value="F:4 iron, 4 sulfur cluster binding"/>
    <property type="evidence" value="ECO:0007669"/>
    <property type="project" value="UniProtKB-KW"/>
</dbReference>
<dbReference type="GO" id="GO:0003954">
    <property type="term" value="F:NADH dehydrogenase activity"/>
    <property type="evidence" value="ECO:0007669"/>
    <property type="project" value="TreeGrafter"/>
</dbReference>
<dbReference type="SUPFAM" id="SSF50692">
    <property type="entry name" value="ADC-like"/>
    <property type="match status" value="1"/>
</dbReference>
<dbReference type="GO" id="GO:0016020">
    <property type="term" value="C:membrane"/>
    <property type="evidence" value="ECO:0007669"/>
    <property type="project" value="TreeGrafter"/>
</dbReference>
<keyword evidence="3" id="KW-0408">Iron</keyword>
<dbReference type="Gene3D" id="2.20.25.90">
    <property type="entry name" value="ADC-like domains"/>
    <property type="match status" value="1"/>
</dbReference>
<evidence type="ECO:0000256" key="1">
    <source>
        <dbReference type="ARBA" id="ARBA00022485"/>
    </source>
</evidence>
<name>A0AA41KLG5_9EURY</name>
<dbReference type="Pfam" id="PF00384">
    <property type="entry name" value="Molybdopterin"/>
    <property type="match status" value="1"/>
</dbReference>
<gene>
    <name evidence="6" type="ORF">KTS37_13855</name>
</gene>
<sequence length="654" mass="69120">MTDDTSAETGTVCPLCGVGCRLRTGSDETRARGVAAPANPNGRLCESGAGAFDVADERLTEPIVRRGGDRHVVSWETAYDRVVEQFEAVVDAHGPDALAFLGAPHCTNEENYLLQKLARTLGTNNVDNRARHCHSTTARALSERVGYPATTNALEDLLEADVIIAAGANPAERQPVAFNSFVRPAVNDGATLVHVDPVGNRTTRLADVHLAPRPDTDAIVFDLLSTSVLERGGVDDSFVSTRTRGFEEFAAALGEFDQERAATVAGVDSERVQRVGEAVASADRVAALVGTGVEGTEGRPNAPAALLNLLLLTGNIGRRGTGLYVLRGLVNEQGATDVGCVPDRLPGHQSVTDDGARARIAAEWGVEPPSTPGRSGSELLSSFGDDIRGALIVGENPAISKRDREWIRQRLDALDVLVVLDLAPSATTRHADVVLPVAAGVEKAGTVTNLERRVQRLRPGATPPGSSRSDAAILAGLGQRFFEGKGHFEYAGIDEVFDELTRVAPTLEGLSFAAVGDEGRQWPTDDDSVLYRDTFATADGLAAFGTTQPIGESNRQGGLELVTGGRTSEFYGNPRPDHHLLRIHPVDANERSIESGDTVVVSTDTAAVETTADLDADTRRGTVYLHASVADPILRDDGSSVTVSPAASPMTTDG</sequence>
<dbReference type="InterPro" id="IPR006963">
    <property type="entry name" value="Mopterin_OxRdtase_4Fe-4S_dom"/>
</dbReference>
<evidence type="ECO:0000256" key="4">
    <source>
        <dbReference type="ARBA" id="ARBA00023014"/>
    </source>
</evidence>
<reference evidence="6" key="1">
    <citation type="submission" date="2021-06" db="EMBL/GenBank/DDBJ databases">
        <title>New haloarchaea isolates fom saline soil.</title>
        <authorList>
            <person name="Duran-Viseras A."/>
            <person name="Sanchez-Porro C.S."/>
            <person name="Ventosa A."/>
        </authorList>
    </citation>
    <scope>NUCLEOTIDE SEQUENCE</scope>
    <source>
        <strain evidence="6">JCM 18369</strain>
    </source>
</reference>
<dbReference type="InterPro" id="IPR009010">
    <property type="entry name" value="Asp_de-COase-like_dom_sf"/>
</dbReference>
<dbReference type="InterPro" id="IPR006656">
    <property type="entry name" value="Mopterin_OxRdtase"/>
</dbReference>
<dbReference type="EMBL" id="JAHQXE010000004">
    <property type="protein sequence ID" value="MBV0902874.1"/>
    <property type="molecule type" value="Genomic_DNA"/>
</dbReference>
<accession>A0AA41KLG5</accession>
<dbReference type="SUPFAM" id="SSF53706">
    <property type="entry name" value="Formate dehydrogenase/DMSO reductase, domains 1-3"/>
    <property type="match status" value="1"/>
</dbReference>
<evidence type="ECO:0000313" key="7">
    <source>
        <dbReference type="Proteomes" id="UP001166304"/>
    </source>
</evidence>
<dbReference type="SMART" id="SM00926">
    <property type="entry name" value="Molybdop_Fe4S4"/>
    <property type="match status" value="1"/>
</dbReference>
<dbReference type="GO" id="GO:0022904">
    <property type="term" value="P:respiratory electron transport chain"/>
    <property type="evidence" value="ECO:0007669"/>
    <property type="project" value="TreeGrafter"/>
</dbReference>
<dbReference type="PROSITE" id="PS00490">
    <property type="entry name" value="MOLYBDOPTERIN_PROK_2"/>
    <property type="match status" value="1"/>
</dbReference>
<dbReference type="GO" id="GO:0043546">
    <property type="term" value="F:molybdopterin cofactor binding"/>
    <property type="evidence" value="ECO:0007669"/>
    <property type="project" value="InterPro"/>
</dbReference>
<dbReference type="InterPro" id="IPR006657">
    <property type="entry name" value="MoPterin_dinucl-bd_dom"/>
</dbReference>
<dbReference type="GO" id="GO:0046872">
    <property type="term" value="F:metal ion binding"/>
    <property type="evidence" value="ECO:0007669"/>
    <property type="project" value="UniProtKB-KW"/>
</dbReference>
<dbReference type="AlphaFoldDB" id="A0AA41KLG5"/>
<protein>
    <submittedName>
        <fullName evidence="6">Molybdopterin-dependent oxidoreductase</fullName>
    </submittedName>
</protein>
<comment type="caution">
    <text evidence="6">The sequence shown here is derived from an EMBL/GenBank/DDBJ whole genome shotgun (WGS) entry which is preliminary data.</text>
</comment>
<feature type="domain" description="4Fe-4S Mo/W bis-MGD-type" evidence="5">
    <location>
        <begin position="6"/>
        <end position="57"/>
    </location>
</feature>
<dbReference type="InterPro" id="IPR050123">
    <property type="entry name" value="Prok_molybdopt-oxidoreductase"/>
</dbReference>